<dbReference type="PANTHER" id="PTHR11614">
    <property type="entry name" value="PHOSPHOLIPASE-RELATED"/>
    <property type="match status" value="1"/>
</dbReference>
<proteinExistence type="predicted"/>
<feature type="region of interest" description="Disordered" evidence="1">
    <location>
        <begin position="341"/>
        <end position="361"/>
    </location>
</feature>
<keyword evidence="3" id="KW-0378">Hydrolase</keyword>
<evidence type="ECO:0000313" key="3">
    <source>
        <dbReference type="EMBL" id="MDP9820274.1"/>
    </source>
</evidence>
<protein>
    <submittedName>
        <fullName evidence="3">Alpha-beta hydrolase superfamily lysophospholipase</fullName>
    </submittedName>
</protein>
<keyword evidence="4" id="KW-1185">Reference proteome</keyword>
<evidence type="ECO:0000313" key="4">
    <source>
        <dbReference type="Proteomes" id="UP001240447"/>
    </source>
</evidence>
<gene>
    <name evidence="3" type="ORF">J2S59_000083</name>
</gene>
<evidence type="ECO:0000256" key="1">
    <source>
        <dbReference type="SAM" id="MobiDB-lite"/>
    </source>
</evidence>
<reference evidence="3 4" key="1">
    <citation type="submission" date="2023-07" db="EMBL/GenBank/DDBJ databases">
        <title>Sequencing the genomes of 1000 actinobacteria strains.</title>
        <authorList>
            <person name="Klenk H.-P."/>
        </authorList>
    </citation>
    <scope>NUCLEOTIDE SEQUENCE [LARGE SCALE GENOMIC DNA]</scope>
    <source>
        <strain evidence="3 4">GD13</strain>
    </source>
</reference>
<dbReference type="SUPFAM" id="SSF53474">
    <property type="entry name" value="alpha/beta-Hydrolases"/>
    <property type="match status" value="1"/>
</dbReference>
<dbReference type="Pfam" id="PF12146">
    <property type="entry name" value="Hydrolase_4"/>
    <property type="match status" value="1"/>
</dbReference>
<accession>A0ABT9NJ69</accession>
<evidence type="ECO:0000259" key="2">
    <source>
        <dbReference type="Pfam" id="PF12146"/>
    </source>
</evidence>
<name>A0ABT9NJ69_9ACTN</name>
<comment type="caution">
    <text evidence="3">The sequence shown here is derived from an EMBL/GenBank/DDBJ whole genome shotgun (WGS) entry which is preliminary data.</text>
</comment>
<dbReference type="Proteomes" id="UP001240447">
    <property type="component" value="Unassembled WGS sequence"/>
</dbReference>
<dbReference type="Gene3D" id="3.40.50.1820">
    <property type="entry name" value="alpha/beta hydrolase"/>
    <property type="match status" value="1"/>
</dbReference>
<sequence>MSTTAPWHPDILDGYESRTLHLGTDPDGEGEVEATLVRRPVGADEQVSGAVLYVHGFCDYFFQRDMADFYAARGYAFYALDLRKCGRSRRPGQTAHYVSDLAFYDAELDRALEIVHAETGQRVLVSAHSTGGLVVALWSHRRHLAALEAGQRWDSHVSGLVLNSPWFDLQGSAMLRTVGTQVVRAMAKAKPLDELKLPAGDAYGTSLHVSGSGEWDYDLRFKPVESFPVTYGWLNAVRRGHARLHRGLDVGVPSLVLRSDATKFARRYSPDVDVVDMVLDVAHIARWSGCLGNAVTALPVPGARHDVFLSKQPARDAAYAAVDRWLHQWVRPGEAQAELSELSGLSGLSGRTSSTTSNSSS</sequence>
<feature type="domain" description="Serine aminopeptidase S33" evidence="2">
    <location>
        <begin position="46"/>
        <end position="190"/>
    </location>
</feature>
<dbReference type="InterPro" id="IPR022742">
    <property type="entry name" value="Hydrolase_4"/>
</dbReference>
<dbReference type="GO" id="GO:0016787">
    <property type="term" value="F:hydrolase activity"/>
    <property type="evidence" value="ECO:0007669"/>
    <property type="project" value="UniProtKB-KW"/>
</dbReference>
<dbReference type="EMBL" id="JAUSQM010000001">
    <property type="protein sequence ID" value="MDP9820274.1"/>
    <property type="molecule type" value="Genomic_DNA"/>
</dbReference>
<dbReference type="InterPro" id="IPR051044">
    <property type="entry name" value="MAG_DAG_Lipase"/>
</dbReference>
<dbReference type="RefSeq" id="WP_181641462.1">
    <property type="nucleotide sequence ID" value="NZ_CCXJ01000042.1"/>
</dbReference>
<dbReference type="InterPro" id="IPR029058">
    <property type="entry name" value="AB_hydrolase_fold"/>
</dbReference>
<organism evidence="3 4">
    <name type="scientific">Nocardioides massiliensis</name>
    <dbReference type="NCBI Taxonomy" id="1325935"/>
    <lineage>
        <taxon>Bacteria</taxon>
        <taxon>Bacillati</taxon>
        <taxon>Actinomycetota</taxon>
        <taxon>Actinomycetes</taxon>
        <taxon>Propionibacteriales</taxon>
        <taxon>Nocardioidaceae</taxon>
        <taxon>Nocardioides</taxon>
    </lineage>
</organism>